<reference evidence="3" key="1">
    <citation type="journal article" date="2017" name="Nat. Genet.">
        <title>Contrasting evolutionary genome dynamics between domesticated and wild yeasts.</title>
        <authorList>
            <person name="Yue J.X."/>
            <person name="Li J."/>
            <person name="Aigrain L."/>
            <person name="Hallin J."/>
            <person name="Persson K."/>
            <person name="Oliver K."/>
            <person name="Bergstrom A."/>
            <person name="Coupland P."/>
            <person name="Warringer J."/>
            <person name="Lagomarsino M.C."/>
            <person name="Fischer G."/>
            <person name="Durbin R."/>
            <person name="Liti G."/>
        </authorList>
    </citation>
    <scope>NUCLEOTIDE SEQUENCE</scope>
    <source>
        <strain evidence="3">CBS432</strain>
    </source>
</reference>
<dbReference type="PANTHER" id="PTHR43595:SF2">
    <property type="entry name" value="SMALL RIBOSOMAL SUBUNIT PROTEIN MS42"/>
    <property type="match status" value="1"/>
</dbReference>
<dbReference type="GO" id="GO:0046872">
    <property type="term" value="F:metal ion binding"/>
    <property type="evidence" value="ECO:0007669"/>
    <property type="project" value="InterPro"/>
</dbReference>
<organism evidence="3">
    <name type="scientific">Saccharomyces paradoxus</name>
    <name type="common">Yeast</name>
    <name type="synonym">Saccharomyces douglasii</name>
    <dbReference type="NCBI Taxonomy" id="27291"/>
    <lineage>
        <taxon>Eukaryota</taxon>
        <taxon>Fungi</taxon>
        <taxon>Dikarya</taxon>
        <taxon>Ascomycota</taxon>
        <taxon>Saccharomycotina</taxon>
        <taxon>Saccharomycetes</taxon>
        <taxon>Saccharomycetales</taxon>
        <taxon>Saccharomycetaceae</taxon>
        <taxon>Saccharomyces</taxon>
    </lineage>
</organism>
<dbReference type="VEuPathDB" id="FungiDB:SPAR_J02800"/>
<evidence type="ECO:0000259" key="2">
    <source>
        <dbReference type="Pfam" id="PF02777"/>
    </source>
</evidence>
<evidence type="ECO:0000256" key="1">
    <source>
        <dbReference type="ARBA" id="ARBA00037226"/>
    </source>
</evidence>
<dbReference type="RefSeq" id="XP_033767360.1">
    <property type="nucleotide sequence ID" value="XM_033911469.1"/>
</dbReference>
<reference evidence="3" key="2">
    <citation type="submission" date="2020-01" db="EMBL/GenBank/DDBJ databases">
        <title>Population-level Yeast Reference Genomes.</title>
        <authorList>
            <person name="Yue J.-X."/>
        </authorList>
    </citation>
    <scope>NUCLEOTIDE SEQUENCE</scope>
    <source>
        <strain evidence="3">CBS432</strain>
    </source>
</reference>
<dbReference type="InterPro" id="IPR036324">
    <property type="entry name" value="Mn/Fe_SOD_N_sf"/>
</dbReference>
<dbReference type="KEGG" id="spao:SPAR_J02800"/>
<dbReference type="Pfam" id="PF02777">
    <property type="entry name" value="Sod_Fe_C"/>
    <property type="match status" value="1"/>
</dbReference>
<proteinExistence type="predicted"/>
<dbReference type="SUPFAM" id="SSF46609">
    <property type="entry name" value="Fe,Mn superoxide dismutase (SOD), N-terminal domain"/>
    <property type="match status" value="1"/>
</dbReference>
<feature type="domain" description="Manganese/iron superoxide dismutase C-terminal" evidence="2">
    <location>
        <begin position="202"/>
        <end position="260"/>
    </location>
</feature>
<dbReference type="GO" id="GO:0004784">
    <property type="term" value="F:superoxide dismutase activity"/>
    <property type="evidence" value="ECO:0007669"/>
    <property type="project" value="InterPro"/>
</dbReference>
<dbReference type="InterPro" id="IPR036314">
    <property type="entry name" value="SOD_C_sf"/>
</dbReference>
<dbReference type="GO" id="GO:0005840">
    <property type="term" value="C:ribosome"/>
    <property type="evidence" value="ECO:0007669"/>
    <property type="project" value="UniProtKB-KW"/>
</dbReference>
<accession>A0A8B8UUC3</accession>
<name>A0A8B8UUC3_SACPA</name>
<keyword evidence="3" id="KW-0687">Ribonucleoprotein</keyword>
<dbReference type="InterPro" id="IPR019832">
    <property type="entry name" value="Mn/Fe_SOD_C"/>
</dbReference>
<comment type="function">
    <text evidence="1">Component of the mitochondrial ribosome (mitoribosome), a dedicated translation machinery responsible for the synthesis of mitochondrial genome-encoded proteins, including at least some of the essential transmembrane subunits of the mitochondrial respiratory chain. The mitoribosomes are attached to the mitochondrial inner membrane and translation products are cotranslationally integrated into the membrane.</text>
</comment>
<dbReference type="AlphaFoldDB" id="A0A8B8UUC3"/>
<reference evidence="3" key="3">
    <citation type="submission" date="2025-07" db="EMBL/GenBank/DDBJ databases">
        <authorList>
            <consortium name="NCBI Genome Project"/>
        </authorList>
    </citation>
    <scope>NUCLEOTIDE SEQUENCE</scope>
    <source>
        <strain evidence="3">CBS432</strain>
    </source>
</reference>
<dbReference type="PANTHER" id="PTHR43595">
    <property type="entry name" value="37S RIBOSOMAL PROTEIN S26, MITOCHONDRIAL"/>
    <property type="match status" value="1"/>
</dbReference>
<dbReference type="Gene3D" id="3.55.40.20">
    <property type="entry name" value="Iron/manganese superoxide dismutase, C-terminal domain"/>
    <property type="match status" value="1"/>
</dbReference>
<dbReference type="GeneID" id="54631689"/>
<dbReference type="GO" id="GO:0005737">
    <property type="term" value="C:cytoplasm"/>
    <property type="evidence" value="ECO:0007669"/>
    <property type="project" value="TreeGrafter"/>
</dbReference>
<protein>
    <submittedName>
        <fullName evidence="3">Mitochondrial 37S ribosomal protein mS42</fullName>
    </submittedName>
</protein>
<dbReference type="SUPFAM" id="SSF54719">
    <property type="entry name" value="Fe,Mn superoxide dismutase (SOD), C-terminal domain"/>
    <property type="match status" value="1"/>
</dbReference>
<reference evidence="3" key="4">
    <citation type="submission" date="2025-08" db="UniProtKB">
        <authorList>
            <consortium name="RefSeq"/>
        </authorList>
    </citation>
    <scope>IDENTIFICATION</scope>
    <source>
        <strain evidence="3">CBS432</strain>
    </source>
</reference>
<sequence>MLVFKRGIHVVPKLPNSMALLQNGVPKILSSSGFKTVWFDYQRYLCDKLTLATAGQSLESYYPFHILLKTAGNPLQSNIFNLASSIHNNHLFVENILPSAIESGTTDSNAVVKTEPSRLFLSRIQDSFNGSDWQVVKEEMIYRAENEVLGQGWLFLVENSEKKLFILTSNNNGTPYYFPRNQSFDLNSAISIDEFSTLKQMKELIGSSTKSHGKVQDWTMPVICVNLWDHAYLHDYGVGNRSKYVKNVLDNLNWSVVNNRIFSGVSK</sequence>
<keyword evidence="3" id="KW-0689">Ribosomal protein</keyword>
<dbReference type="OrthoDB" id="275227at2759"/>
<evidence type="ECO:0000313" key="3">
    <source>
        <dbReference type="RefSeq" id="XP_033767360.1"/>
    </source>
</evidence>
<gene>
    <name evidence="3" type="primary">RSM26</name>
    <name evidence="3" type="ORF">SPAR_J02800</name>
</gene>